<dbReference type="Gene3D" id="2.60.120.200">
    <property type="match status" value="1"/>
</dbReference>
<proteinExistence type="predicted"/>
<reference evidence="3 4" key="1">
    <citation type="submission" date="2017-10" db="EMBL/GenBank/DDBJ databases">
        <title>Comparative genomics in systemic dimorphic fungi from Ajellomycetaceae.</title>
        <authorList>
            <person name="Munoz J.F."/>
            <person name="Mcewen J.G."/>
            <person name="Clay O.K."/>
            <person name="Cuomo C.A."/>
        </authorList>
    </citation>
    <scope>NUCLEOTIDE SEQUENCE [LARGE SCALE GENOMIC DNA]</scope>
    <source>
        <strain evidence="3 4">UAMH4076</strain>
    </source>
</reference>
<evidence type="ECO:0000256" key="1">
    <source>
        <dbReference type="SAM" id="MobiDB-lite"/>
    </source>
</evidence>
<dbReference type="SUPFAM" id="SSF49899">
    <property type="entry name" value="Concanavalin A-like lectins/glucanases"/>
    <property type="match status" value="1"/>
</dbReference>
<dbReference type="PANTHER" id="PTHR38121:SF4">
    <property type="entry name" value="GH16 DOMAIN-CONTAINING PROTEIN-RELATED"/>
    <property type="match status" value="1"/>
</dbReference>
<organism evidence="3 4">
    <name type="scientific">[Emmonsia] crescens</name>
    <dbReference type="NCBI Taxonomy" id="73230"/>
    <lineage>
        <taxon>Eukaryota</taxon>
        <taxon>Fungi</taxon>
        <taxon>Dikarya</taxon>
        <taxon>Ascomycota</taxon>
        <taxon>Pezizomycotina</taxon>
        <taxon>Eurotiomycetes</taxon>
        <taxon>Eurotiomycetidae</taxon>
        <taxon>Onygenales</taxon>
        <taxon>Ajellomycetaceae</taxon>
        <taxon>Emergomyces</taxon>
    </lineage>
</organism>
<dbReference type="EMBL" id="PDND01000044">
    <property type="protein sequence ID" value="PGH34270.1"/>
    <property type="molecule type" value="Genomic_DNA"/>
</dbReference>
<feature type="chain" id="PRO_5012518788" description="GH16 domain-containing protein" evidence="2">
    <location>
        <begin position="20"/>
        <end position="460"/>
    </location>
</feature>
<keyword evidence="4" id="KW-1185">Reference proteome</keyword>
<protein>
    <recommendedName>
        <fullName evidence="5">GH16 domain-containing protein</fullName>
    </recommendedName>
</protein>
<dbReference type="InterPro" id="IPR013320">
    <property type="entry name" value="ConA-like_dom_sf"/>
</dbReference>
<keyword evidence="2" id="KW-0732">Signal</keyword>
<feature type="region of interest" description="Disordered" evidence="1">
    <location>
        <begin position="373"/>
        <end position="432"/>
    </location>
</feature>
<gene>
    <name evidence="3" type="ORF">GX50_02947</name>
</gene>
<feature type="signal peptide" evidence="2">
    <location>
        <begin position="1"/>
        <end position="19"/>
    </location>
</feature>
<feature type="region of interest" description="Disordered" evidence="1">
    <location>
        <begin position="180"/>
        <end position="226"/>
    </location>
</feature>
<dbReference type="CDD" id="cd00413">
    <property type="entry name" value="Glyco_hydrolase_16"/>
    <property type="match status" value="1"/>
</dbReference>
<dbReference type="Proteomes" id="UP000226031">
    <property type="component" value="Unassembled WGS sequence"/>
</dbReference>
<evidence type="ECO:0000256" key="2">
    <source>
        <dbReference type="SAM" id="SignalP"/>
    </source>
</evidence>
<dbReference type="PANTHER" id="PTHR38121">
    <property type="entry name" value="GH16 DOMAIN-CONTAINING PROTEIN"/>
    <property type="match status" value="1"/>
</dbReference>
<evidence type="ECO:0000313" key="4">
    <source>
        <dbReference type="Proteomes" id="UP000226031"/>
    </source>
</evidence>
<feature type="compositionally biased region" description="Acidic residues" evidence="1">
    <location>
        <begin position="414"/>
        <end position="429"/>
    </location>
</feature>
<name>A0A2B7ZLS7_9EURO</name>
<comment type="caution">
    <text evidence="3">The sequence shown here is derived from an EMBL/GenBank/DDBJ whole genome shotgun (WGS) entry which is preliminary data.</text>
</comment>
<feature type="compositionally biased region" description="Acidic residues" evidence="1">
    <location>
        <begin position="182"/>
        <end position="202"/>
    </location>
</feature>
<dbReference type="VEuPathDB" id="FungiDB:EMCG_07153"/>
<evidence type="ECO:0008006" key="5">
    <source>
        <dbReference type="Google" id="ProtNLM"/>
    </source>
</evidence>
<evidence type="ECO:0000313" key="3">
    <source>
        <dbReference type="EMBL" id="PGH34270.1"/>
    </source>
</evidence>
<accession>A0A2B7ZLS7</accession>
<dbReference type="AlphaFoldDB" id="A0A2B7ZLS7"/>
<sequence>MKYLPHFAFFTVLWLKAGAKDGNDYLDKVSDRCECYVVTGAEPGYFQNYRFYDFRSVSPEKTWLSNFTTARPARNRTTNSKKKEFRMKLEETGFLDDWAIQDWSREGSKLFPIPIRNYYENVFVLEDTTNNTTDTTYLALRTQRLHNHTSTAEIETYSHDYFRCSLRVRLRLHAGRNRQLEDVDEDEDEDEDGDGDWDERDDGSEFDKDAIPSKGRNRSKLVPANFRLRPPPTGAVAGIFTYHSAKVESDIEILTADPPTQVRYANQPDWDPLTDLEIPGASTVVQLPVPWTSWATHRLDWFPNMTRWYFDNTLQDEKDYHVPDKPSMLALNLWSDGGEWSGNMTIGSTVLMGIEWIEVAYNTSDIDELNNEFNQTRRPGHFGASGHSHPKRILDGRIGKRLKPRPGKPKDESKDEDYDENDEGDDGDDVTDKKRLQCRVGCRIDDVETVGVPEILWDYS</sequence>